<name>A0A6G1GDA9_9PEZI</name>
<dbReference type="EMBL" id="ML975150">
    <property type="protein sequence ID" value="KAF1816038.1"/>
    <property type="molecule type" value="Genomic_DNA"/>
</dbReference>
<keyword evidence="2" id="KW-1185">Reference proteome</keyword>
<organism evidence="1">
    <name type="scientific">Eremomyces bilateralis CBS 781.70</name>
    <dbReference type="NCBI Taxonomy" id="1392243"/>
    <lineage>
        <taxon>Eukaryota</taxon>
        <taxon>Fungi</taxon>
        <taxon>Dikarya</taxon>
        <taxon>Ascomycota</taxon>
        <taxon>Pezizomycotina</taxon>
        <taxon>Dothideomycetes</taxon>
        <taxon>Dothideomycetes incertae sedis</taxon>
        <taxon>Eremomycetales</taxon>
        <taxon>Eremomycetaceae</taxon>
        <taxon>Eremomyces</taxon>
    </lineage>
</organism>
<proteinExistence type="predicted"/>
<accession>A0A6G1GDA9</accession>
<reference evidence="3" key="2">
    <citation type="submission" date="2020-04" db="EMBL/GenBank/DDBJ databases">
        <authorList>
            <consortium name="NCBI Genome Project"/>
        </authorList>
    </citation>
    <scope>NUCLEOTIDE SEQUENCE</scope>
    <source>
        <strain evidence="3">CBS 781.70</strain>
    </source>
</reference>
<evidence type="ECO:0000313" key="3">
    <source>
        <dbReference type="RefSeq" id="XP_033537669.1"/>
    </source>
</evidence>
<dbReference type="AlphaFoldDB" id="A0A6G1GDA9"/>
<sequence length="65" mass="6974">MVKIIASILANYSFSLLPVSVIWATSNQSRMEACSAGGAVPRRKYFRNDSNHGVPGCDGRTVCGI</sequence>
<dbReference type="RefSeq" id="XP_033537669.1">
    <property type="nucleotide sequence ID" value="XM_033678564.1"/>
</dbReference>
<evidence type="ECO:0000313" key="1">
    <source>
        <dbReference type="EMBL" id="KAF1816038.1"/>
    </source>
</evidence>
<gene>
    <name evidence="1 3" type="ORF">P152DRAFT_454286</name>
</gene>
<dbReference type="GeneID" id="54419134"/>
<reference evidence="3" key="3">
    <citation type="submission" date="2025-04" db="UniProtKB">
        <authorList>
            <consortium name="RefSeq"/>
        </authorList>
    </citation>
    <scope>IDENTIFICATION</scope>
    <source>
        <strain evidence="3">CBS 781.70</strain>
    </source>
</reference>
<evidence type="ECO:0000313" key="2">
    <source>
        <dbReference type="Proteomes" id="UP000504638"/>
    </source>
</evidence>
<protein>
    <submittedName>
        <fullName evidence="1 3">Uncharacterized protein</fullName>
    </submittedName>
</protein>
<reference evidence="1 3" key="1">
    <citation type="submission" date="2020-01" db="EMBL/GenBank/DDBJ databases">
        <authorList>
            <consortium name="DOE Joint Genome Institute"/>
            <person name="Haridas S."/>
            <person name="Albert R."/>
            <person name="Binder M."/>
            <person name="Bloem J."/>
            <person name="Labutti K."/>
            <person name="Salamov A."/>
            <person name="Andreopoulos B."/>
            <person name="Baker S.E."/>
            <person name="Barry K."/>
            <person name="Bills G."/>
            <person name="Bluhm B.H."/>
            <person name="Cannon C."/>
            <person name="Castanera R."/>
            <person name="Culley D.E."/>
            <person name="Daum C."/>
            <person name="Ezra D."/>
            <person name="Gonzalez J.B."/>
            <person name="Henrissat B."/>
            <person name="Kuo A."/>
            <person name="Liang C."/>
            <person name="Lipzen A."/>
            <person name="Lutzoni F."/>
            <person name="Magnuson J."/>
            <person name="Mondo S."/>
            <person name="Nolan M."/>
            <person name="Ohm R."/>
            <person name="Pangilinan J."/>
            <person name="Park H.-J."/>
            <person name="Ramirez L."/>
            <person name="Alfaro M."/>
            <person name="Sun H."/>
            <person name="Tritt A."/>
            <person name="Yoshinaga Y."/>
            <person name="Zwiers L.-H."/>
            <person name="Turgeon B.G."/>
            <person name="Goodwin S.B."/>
            <person name="Spatafora J.W."/>
            <person name="Crous P.W."/>
            <person name="Grigoriev I.V."/>
        </authorList>
    </citation>
    <scope>NUCLEOTIDE SEQUENCE</scope>
    <source>
        <strain evidence="1 3">CBS 781.70</strain>
    </source>
</reference>
<dbReference type="Proteomes" id="UP000504638">
    <property type="component" value="Unplaced"/>
</dbReference>